<comment type="similarity">
    <text evidence="3">Belongs to the wax synthase family.</text>
</comment>
<proteinExistence type="inferred from homology"/>
<organism evidence="10 11">
    <name type="scientific">Helicostylum pulchrum</name>
    <dbReference type="NCBI Taxonomy" id="562976"/>
    <lineage>
        <taxon>Eukaryota</taxon>
        <taxon>Fungi</taxon>
        <taxon>Fungi incertae sedis</taxon>
        <taxon>Mucoromycota</taxon>
        <taxon>Mucoromycotina</taxon>
        <taxon>Mucoromycetes</taxon>
        <taxon>Mucorales</taxon>
        <taxon>Mucorineae</taxon>
        <taxon>Mucoraceae</taxon>
        <taxon>Helicostylum</taxon>
    </lineage>
</organism>
<dbReference type="InterPro" id="IPR044851">
    <property type="entry name" value="Wax_synthase"/>
</dbReference>
<evidence type="ECO:0000256" key="4">
    <source>
        <dbReference type="ARBA" id="ARBA00022679"/>
    </source>
</evidence>
<keyword evidence="4" id="KW-0808">Transferase</keyword>
<evidence type="ECO:0000259" key="9">
    <source>
        <dbReference type="Pfam" id="PF13813"/>
    </source>
</evidence>
<dbReference type="InterPro" id="IPR032805">
    <property type="entry name" value="Wax_synthase_dom"/>
</dbReference>
<gene>
    <name evidence="10" type="ORF">HPULCUR_002833</name>
</gene>
<evidence type="ECO:0000313" key="11">
    <source>
        <dbReference type="Proteomes" id="UP001476247"/>
    </source>
</evidence>
<feature type="transmembrane region" description="Helical" evidence="8">
    <location>
        <begin position="176"/>
        <end position="198"/>
    </location>
</feature>
<sequence>MNSNSLYKSYVVDIILPPAIIVSPITLTIGYTLTFILDYFLIKHDTKLSPFISPTELRYAIGIYHFLLPTLFASKYDFGNISFMLHPWSTAAQVVFLAKANLPVKDWIIMFFKTVTFQDDSPTNKTANEIRIDGLKKAARGLLKFAFMKIFLDGLLPKDLSDLLTLPFYSPKALFITYILAVRIYCMLGVTDIVMGIAQSLSLIRFKDVFDNPFIASSPKDFWNKRWNRLVSHMFHQFIFTKMSTKKPKQPTKFARIKAGLLIFAISGLFHDFMIAAATRTITFELTVFFLIHGMVVALEATYRTGKFKSDPTGINHIICNMLTVLFFTTTGRLFLSPILRQQVFLRIAQQF</sequence>
<dbReference type="Proteomes" id="UP001476247">
    <property type="component" value="Unassembled WGS sequence"/>
</dbReference>
<dbReference type="PANTHER" id="PTHR31595">
    <property type="entry name" value="LONG-CHAIN-ALCOHOL O-FATTY-ACYLTRANSFERASE 3-RELATED"/>
    <property type="match status" value="1"/>
</dbReference>
<protein>
    <recommendedName>
        <fullName evidence="9">Wax synthase domain-containing protein</fullName>
    </recommendedName>
</protein>
<comment type="caution">
    <text evidence="10">The sequence shown here is derived from an EMBL/GenBank/DDBJ whole genome shotgun (WGS) entry which is preliminary data.</text>
</comment>
<evidence type="ECO:0000313" key="10">
    <source>
        <dbReference type="EMBL" id="GAA5797449.1"/>
    </source>
</evidence>
<evidence type="ECO:0000256" key="1">
    <source>
        <dbReference type="ARBA" id="ARBA00004141"/>
    </source>
</evidence>
<feature type="transmembrane region" description="Helical" evidence="8">
    <location>
        <begin position="20"/>
        <end position="42"/>
    </location>
</feature>
<accession>A0ABP9XRM9</accession>
<dbReference type="PANTHER" id="PTHR31595:SF57">
    <property type="entry name" value="OS04G0481900 PROTEIN"/>
    <property type="match status" value="1"/>
</dbReference>
<evidence type="ECO:0000256" key="3">
    <source>
        <dbReference type="ARBA" id="ARBA00007282"/>
    </source>
</evidence>
<evidence type="ECO:0000256" key="7">
    <source>
        <dbReference type="ARBA" id="ARBA00023136"/>
    </source>
</evidence>
<comment type="pathway">
    <text evidence="2">Secondary metabolite biosynthesis.</text>
</comment>
<evidence type="ECO:0000256" key="2">
    <source>
        <dbReference type="ARBA" id="ARBA00005179"/>
    </source>
</evidence>
<dbReference type="Pfam" id="PF13813">
    <property type="entry name" value="MBOAT_2"/>
    <property type="match status" value="1"/>
</dbReference>
<keyword evidence="7 8" id="KW-0472">Membrane</keyword>
<feature type="transmembrane region" description="Helical" evidence="8">
    <location>
        <begin position="315"/>
        <end position="336"/>
    </location>
</feature>
<keyword evidence="6 8" id="KW-1133">Transmembrane helix</keyword>
<reference evidence="10 11" key="1">
    <citation type="submission" date="2024-04" db="EMBL/GenBank/DDBJ databases">
        <title>genome sequences of Mucor flavus KT1a and Helicostylum pulchrum KT1b strains isolation_sourced from the surface of a dry-aged beef.</title>
        <authorList>
            <person name="Toyotome T."/>
            <person name="Hosono M."/>
            <person name="Torimaru M."/>
            <person name="Fukuda K."/>
            <person name="Mikami N."/>
        </authorList>
    </citation>
    <scope>NUCLEOTIDE SEQUENCE [LARGE SCALE GENOMIC DNA]</scope>
    <source>
        <strain evidence="10 11">KT1b</strain>
    </source>
</reference>
<evidence type="ECO:0000256" key="8">
    <source>
        <dbReference type="SAM" id="Phobius"/>
    </source>
</evidence>
<dbReference type="EMBL" id="BAABUJ010000008">
    <property type="protein sequence ID" value="GAA5797449.1"/>
    <property type="molecule type" value="Genomic_DNA"/>
</dbReference>
<feature type="transmembrane region" description="Helical" evidence="8">
    <location>
        <begin position="284"/>
        <end position="303"/>
    </location>
</feature>
<feature type="transmembrane region" description="Helical" evidence="8">
    <location>
        <begin position="259"/>
        <end position="278"/>
    </location>
</feature>
<evidence type="ECO:0000256" key="5">
    <source>
        <dbReference type="ARBA" id="ARBA00022692"/>
    </source>
</evidence>
<evidence type="ECO:0000256" key="6">
    <source>
        <dbReference type="ARBA" id="ARBA00022989"/>
    </source>
</evidence>
<feature type="domain" description="Wax synthase" evidence="9">
    <location>
        <begin position="207"/>
        <end position="290"/>
    </location>
</feature>
<keyword evidence="5 8" id="KW-0812">Transmembrane</keyword>
<comment type="subcellular location">
    <subcellularLocation>
        <location evidence="1">Membrane</location>
        <topology evidence="1">Multi-pass membrane protein</topology>
    </subcellularLocation>
</comment>
<keyword evidence="11" id="KW-1185">Reference proteome</keyword>
<name>A0ABP9XRM9_9FUNG</name>